<evidence type="ECO:0000256" key="2">
    <source>
        <dbReference type="ARBA" id="ARBA00022448"/>
    </source>
</evidence>
<proteinExistence type="inferred from homology"/>
<dbReference type="Pfam" id="PF00528">
    <property type="entry name" value="BPD_transp_1"/>
    <property type="match status" value="1"/>
</dbReference>
<comment type="subcellular location">
    <subcellularLocation>
        <location evidence="6">Cell membrane</location>
        <topology evidence="6">Multi-pass membrane protein</topology>
    </subcellularLocation>
    <subcellularLocation>
        <location evidence="1">Membrane</location>
        <topology evidence="1">Multi-pass membrane protein</topology>
    </subcellularLocation>
</comment>
<keyword evidence="2 6" id="KW-0813">Transport</keyword>
<gene>
    <name evidence="8" type="ORF">JL106_13000</name>
</gene>
<dbReference type="InterPro" id="IPR051204">
    <property type="entry name" value="ABC_transp_perm/SBD"/>
</dbReference>
<feature type="transmembrane region" description="Helical" evidence="6">
    <location>
        <begin position="87"/>
        <end position="106"/>
    </location>
</feature>
<dbReference type="InterPro" id="IPR035906">
    <property type="entry name" value="MetI-like_sf"/>
</dbReference>
<organism evidence="8 9">
    <name type="scientific">Nakamurella leprariae</name>
    <dbReference type="NCBI Taxonomy" id="2803911"/>
    <lineage>
        <taxon>Bacteria</taxon>
        <taxon>Bacillati</taxon>
        <taxon>Actinomycetota</taxon>
        <taxon>Actinomycetes</taxon>
        <taxon>Nakamurellales</taxon>
        <taxon>Nakamurellaceae</taxon>
        <taxon>Nakamurella</taxon>
    </lineage>
</organism>
<dbReference type="PROSITE" id="PS50928">
    <property type="entry name" value="ABC_TM1"/>
    <property type="match status" value="1"/>
</dbReference>
<dbReference type="SUPFAM" id="SSF161098">
    <property type="entry name" value="MetI-like"/>
    <property type="match status" value="1"/>
</dbReference>
<dbReference type="GO" id="GO:0055085">
    <property type="term" value="P:transmembrane transport"/>
    <property type="evidence" value="ECO:0007669"/>
    <property type="project" value="InterPro"/>
</dbReference>
<keyword evidence="4 6" id="KW-1133">Transmembrane helix</keyword>
<comment type="similarity">
    <text evidence="6">Belongs to the binding-protein-dependent transport system permease family.</text>
</comment>
<evidence type="ECO:0000256" key="1">
    <source>
        <dbReference type="ARBA" id="ARBA00004141"/>
    </source>
</evidence>
<evidence type="ECO:0000259" key="7">
    <source>
        <dbReference type="PROSITE" id="PS50928"/>
    </source>
</evidence>
<evidence type="ECO:0000256" key="6">
    <source>
        <dbReference type="RuleBase" id="RU363032"/>
    </source>
</evidence>
<name>A0A938YCN3_9ACTN</name>
<comment type="caution">
    <text evidence="8">The sequence shown here is derived from an EMBL/GenBank/DDBJ whole genome shotgun (WGS) entry which is preliminary data.</text>
</comment>
<keyword evidence="9" id="KW-1185">Reference proteome</keyword>
<feature type="transmembrane region" description="Helical" evidence="6">
    <location>
        <begin position="20"/>
        <end position="43"/>
    </location>
</feature>
<sequence length="216" mass="22981">MNWDWLGRNSDRIVDLFVQHAWLAAAATLVGLVVALPLGAVAFRYRWTYPPLTTLAGLLYTIPSLALFVVLPGILGTRILDPVNVVIALTVYTVALLVRVVADALASVPEAVRQSATAMGYRPVRSLVTVQFPLAVPVIGAGLRVAAVSNVSLVSVAALLGVEQLGSLFTEGFQLNFFTPIAAGILLSLLLAVLFDVVIVLATRLSTPWARAVPSR</sequence>
<dbReference type="Gene3D" id="1.10.3720.10">
    <property type="entry name" value="MetI-like"/>
    <property type="match status" value="1"/>
</dbReference>
<dbReference type="Proteomes" id="UP000663792">
    <property type="component" value="Unassembled WGS sequence"/>
</dbReference>
<dbReference type="GO" id="GO:0031460">
    <property type="term" value="P:glycine betaine transport"/>
    <property type="evidence" value="ECO:0007669"/>
    <property type="project" value="TreeGrafter"/>
</dbReference>
<protein>
    <submittedName>
        <fullName evidence="8">ABC transporter permease</fullName>
    </submittedName>
</protein>
<dbReference type="EMBL" id="JAERWK010000016">
    <property type="protein sequence ID" value="MBM9468197.1"/>
    <property type="molecule type" value="Genomic_DNA"/>
</dbReference>
<reference evidence="8" key="1">
    <citation type="submission" date="2021-01" db="EMBL/GenBank/DDBJ databases">
        <title>YIM 132084 draft genome.</title>
        <authorList>
            <person name="An D."/>
        </authorList>
    </citation>
    <scope>NUCLEOTIDE SEQUENCE</scope>
    <source>
        <strain evidence="8">YIM 132084</strain>
    </source>
</reference>
<feature type="transmembrane region" description="Helical" evidence="6">
    <location>
        <begin position="55"/>
        <end position="75"/>
    </location>
</feature>
<feature type="transmembrane region" description="Helical" evidence="6">
    <location>
        <begin position="180"/>
        <end position="202"/>
    </location>
</feature>
<keyword evidence="3 6" id="KW-0812">Transmembrane</keyword>
<evidence type="ECO:0000256" key="5">
    <source>
        <dbReference type="ARBA" id="ARBA00023136"/>
    </source>
</evidence>
<feature type="domain" description="ABC transmembrane type-1" evidence="7">
    <location>
        <begin position="17"/>
        <end position="199"/>
    </location>
</feature>
<evidence type="ECO:0000313" key="8">
    <source>
        <dbReference type="EMBL" id="MBM9468197.1"/>
    </source>
</evidence>
<dbReference type="GO" id="GO:0005886">
    <property type="term" value="C:plasma membrane"/>
    <property type="evidence" value="ECO:0007669"/>
    <property type="project" value="UniProtKB-SubCell"/>
</dbReference>
<dbReference type="PANTHER" id="PTHR30177:SF4">
    <property type="entry name" value="OSMOPROTECTANT IMPORT PERMEASE PROTEIN OSMW"/>
    <property type="match status" value="1"/>
</dbReference>
<keyword evidence="5 6" id="KW-0472">Membrane</keyword>
<accession>A0A938YCN3</accession>
<evidence type="ECO:0000313" key="9">
    <source>
        <dbReference type="Proteomes" id="UP000663792"/>
    </source>
</evidence>
<evidence type="ECO:0000256" key="3">
    <source>
        <dbReference type="ARBA" id="ARBA00022692"/>
    </source>
</evidence>
<dbReference type="RefSeq" id="WP_205261138.1">
    <property type="nucleotide sequence ID" value="NZ_JAERWK010000016.1"/>
</dbReference>
<evidence type="ECO:0000256" key="4">
    <source>
        <dbReference type="ARBA" id="ARBA00022989"/>
    </source>
</evidence>
<dbReference type="PANTHER" id="PTHR30177">
    <property type="entry name" value="GLYCINE BETAINE/L-PROLINE TRANSPORT SYSTEM PERMEASE PROTEIN PROW"/>
    <property type="match status" value="1"/>
</dbReference>
<dbReference type="InterPro" id="IPR000515">
    <property type="entry name" value="MetI-like"/>
</dbReference>
<dbReference type="CDD" id="cd06261">
    <property type="entry name" value="TM_PBP2"/>
    <property type="match status" value="1"/>
</dbReference>
<dbReference type="AlphaFoldDB" id="A0A938YCN3"/>
<feature type="transmembrane region" description="Helical" evidence="6">
    <location>
        <begin position="127"/>
        <end position="160"/>
    </location>
</feature>